<dbReference type="InterPro" id="IPR003593">
    <property type="entry name" value="AAA+_ATPase"/>
</dbReference>
<dbReference type="InterPro" id="IPR017871">
    <property type="entry name" value="ABC_transporter-like_CS"/>
</dbReference>
<dbReference type="InterPro" id="IPR027417">
    <property type="entry name" value="P-loop_NTPase"/>
</dbReference>
<sequence length="494" mass="52740">MNAVFARGLRIEIDGRAVVDGVDIDVAPGECVAIVGESGAGKSLTARALLGMLPDGARMSADELRIDGVDAVVLGESGWRSLRGARVALVSQDALAALDPLRRVGREVAEPMEIHGLHRRDRDEQVVRLLASVALPEPERRARSHPHELSGGMRQRALIASALAADPGVLVADEATTALDSTVQARILALLRSIVDEGRAVLFISHDFAAVRRVADRVLVMREGRIIEQGPVAEIMTSPREAYTRALIDASAPRPRIPDREAGGVLLRAGDVSKRFQRPAVVGASFTLGAGRTLGIVGESGSGKTTLARMLTGVERPDGGELRWLAPQRVQLVHQNPLGAFDPRWTISRSIAEALQAAGVARRDRPAEVAALLAEVGLGESLGARRPRELSGGQRQRAAIARALAADPQVLVLDEPVSALDPTVQARVLDLLVRLQAERHLTMVLVSHDLAVVAAMCDDVLVMRDGEIVEQGRVADVFADPTHPFTRELLAAAL</sequence>
<keyword evidence="5" id="KW-0547">Nucleotide-binding</keyword>
<dbReference type="InterPro" id="IPR003439">
    <property type="entry name" value="ABC_transporter-like_ATP-bd"/>
</dbReference>
<evidence type="ECO:0000256" key="5">
    <source>
        <dbReference type="ARBA" id="ARBA00022741"/>
    </source>
</evidence>
<evidence type="ECO:0000256" key="2">
    <source>
        <dbReference type="ARBA" id="ARBA00005417"/>
    </source>
</evidence>
<evidence type="ECO:0000256" key="3">
    <source>
        <dbReference type="ARBA" id="ARBA00022448"/>
    </source>
</evidence>
<dbReference type="GO" id="GO:0015833">
    <property type="term" value="P:peptide transport"/>
    <property type="evidence" value="ECO:0007669"/>
    <property type="project" value="InterPro"/>
</dbReference>
<dbReference type="Proteomes" id="UP000515708">
    <property type="component" value="Chromosome"/>
</dbReference>
<evidence type="ECO:0000259" key="8">
    <source>
        <dbReference type="PROSITE" id="PS50893"/>
    </source>
</evidence>
<accession>A0A7D8AMX6</accession>
<dbReference type="AlphaFoldDB" id="A0A7D8AMX6"/>
<dbReference type="PANTHER" id="PTHR43297">
    <property type="entry name" value="OLIGOPEPTIDE TRANSPORT ATP-BINDING PROTEIN APPD"/>
    <property type="match status" value="1"/>
</dbReference>
<dbReference type="GO" id="GO:0016887">
    <property type="term" value="F:ATP hydrolysis activity"/>
    <property type="evidence" value="ECO:0007669"/>
    <property type="project" value="InterPro"/>
</dbReference>
<dbReference type="CDD" id="cd03257">
    <property type="entry name" value="ABC_NikE_OppD_transporters"/>
    <property type="match status" value="2"/>
</dbReference>
<organism evidence="9 10">
    <name type="scientific">Microbacterium esteraromaticum</name>
    <dbReference type="NCBI Taxonomy" id="57043"/>
    <lineage>
        <taxon>Bacteria</taxon>
        <taxon>Bacillati</taxon>
        <taxon>Actinomycetota</taxon>
        <taxon>Actinomycetes</taxon>
        <taxon>Micrococcales</taxon>
        <taxon>Microbacteriaceae</taxon>
        <taxon>Microbacterium</taxon>
    </lineage>
</organism>
<evidence type="ECO:0000256" key="7">
    <source>
        <dbReference type="ARBA" id="ARBA00023136"/>
    </source>
</evidence>
<comment type="subcellular location">
    <subcellularLocation>
        <location evidence="1">Cell membrane</location>
        <topology evidence="1">Peripheral membrane protein</topology>
    </subcellularLocation>
</comment>
<dbReference type="PROSITE" id="PS00211">
    <property type="entry name" value="ABC_TRANSPORTER_1"/>
    <property type="match status" value="2"/>
</dbReference>
<dbReference type="GO" id="GO:0005886">
    <property type="term" value="C:plasma membrane"/>
    <property type="evidence" value="ECO:0007669"/>
    <property type="project" value="UniProtKB-SubCell"/>
</dbReference>
<dbReference type="PANTHER" id="PTHR43297:SF2">
    <property type="entry name" value="DIPEPTIDE TRANSPORT ATP-BINDING PROTEIN DPPD"/>
    <property type="match status" value="1"/>
</dbReference>
<dbReference type="InterPro" id="IPR050388">
    <property type="entry name" value="ABC_Ni/Peptide_Import"/>
</dbReference>
<dbReference type="EMBL" id="CP043732">
    <property type="protein sequence ID" value="QMU98387.1"/>
    <property type="molecule type" value="Genomic_DNA"/>
</dbReference>
<dbReference type="Pfam" id="PF08352">
    <property type="entry name" value="oligo_HPY"/>
    <property type="match status" value="1"/>
</dbReference>
<reference evidence="9 10" key="1">
    <citation type="journal article" date="2020" name="Front. Microbiol.">
        <title>Design of Bacterial Strain-Specific qPCR Assays Using NGS Data and Publicly Available Resources and Its Application to Track Biocontrol Strains.</title>
        <authorList>
            <person name="Hernandez I."/>
            <person name="Sant C."/>
            <person name="Martinez R."/>
            <person name="Fernandez C."/>
        </authorList>
    </citation>
    <scope>NUCLEOTIDE SEQUENCE [LARGE SCALE GENOMIC DNA]</scope>
    <source>
        <strain evidence="9 10">B24</strain>
    </source>
</reference>
<keyword evidence="7" id="KW-0472">Membrane</keyword>
<feature type="domain" description="ABC transporter" evidence="8">
    <location>
        <begin position="267"/>
        <end position="490"/>
    </location>
</feature>
<evidence type="ECO:0000256" key="1">
    <source>
        <dbReference type="ARBA" id="ARBA00004202"/>
    </source>
</evidence>
<feature type="domain" description="ABC transporter" evidence="8">
    <location>
        <begin position="4"/>
        <end position="248"/>
    </location>
</feature>
<dbReference type="SMART" id="SM00382">
    <property type="entry name" value="AAA"/>
    <property type="match status" value="2"/>
</dbReference>
<keyword evidence="4" id="KW-1003">Cell membrane</keyword>
<dbReference type="Gene3D" id="3.40.50.300">
    <property type="entry name" value="P-loop containing nucleotide triphosphate hydrolases"/>
    <property type="match status" value="2"/>
</dbReference>
<evidence type="ECO:0000256" key="6">
    <source>
        <dbReference type="ARBA" id="ARBA00022840"/>
    </source>
</evidence>
<comment type="similarity">
    <text evidence="2">Belongs to the ABC transporter superfamily.</text>
</comment>
<dbReference type="GO" id="GO:0005524">
    <property type="term" value="F:ATP binding"/>
    <property type="evidence" value="ECO:0007669"/>
    <property type="project" value="UniProtKB-KW"/>
</dbReference>
<dbReference type="SUPFAM" id="SSF52540">
    <property type="entry name" value="P-loop containing nucleoside triphosphate hydrolases"/>
    <property type="match status" value="2"/>
</dbReference>
<dbReference type="RefSeq" id="WP_182253406.1">
    <property type="nucleotide sequence ID" value="NZ_CP043732.1"/>
</dbReference>
<evidence type="ECO:0000313" key="10">
    <source>
        <dbReference type="Proteomes" id="UP000515708"/>
    </source>
</evidence>
<evidence type="ECO:0000313" key="9">
    <source>
        <dbReference type="EMBL" id="QMU98387.1"/>
    </source>
</evidence>
<keyword evidence="6 9" id="KW-0067">ATP-binding</keyword>
<gene>
    <name evidence="9" type="ORF">FVO59_15270</name>
</gene>
<keyword evidence="3" id="KW-0813">Transport</keyword>
<dbReference type="PROSITE" id="PS50893">
    <property type="entry name" value="ABC_TRANSPORTER_2"/>
    <property type="match status" value="2"/>
</dbReference>
<proteinExistence type="inferred from homology"/>
<dbReference type="InterPro" id="IPR013563">
    <property type="entry name" value="Oligopep_ABC_C"/>
</dbReference>
<protein>
    <submittedName>
        <fullName evidence="9">ABC transporter ATP-binding protein</fullName>
    </submittedName>
</protein>
<dbReference type="Pfam" id="PF00005">
    <property type="entry name" value="ABC_tran"/>
    <property type="match status" value="2"/>
</dbReference>
<evidence type="ECO:0000256" key="4">
    <source>
        <dbReference type="ARBA" id="ARBA00022475"/>
    </source>
</evidence>
<name>A0A7D8AMX6_9MICO</name>